<keyword evidence="2" id="KW-1185">Reference proteome</keyword>
<accession>A0A9P4GYK8</accession>
<reference evidence="1" key="1">
    <citation type="journal article" date="2020" name="Stud. Mycol.">
        <title>101 Dothideomycetes genomes: a test case for predicting lifestyles and emergence of pathogens.</title>
        <authorList>
            <person name="Haridas S."/>
            <person name="Albert R."/>
            <person name="Binder M."/>
            <person name="Bloem J."/>
            <person name="Labutti K."/>
            <person name="Salamov A."/>
            <person name="Andreopoulos B."/>
            <person name="Baker S."/>
            <person name="Barry K."/>
            <person name="Bills G."/>
            <person name="Bluhm B."/>
            <person name="Cannon C."/>
            <person name="Castanera R."/>
            <person name="Culley D."/>
            <person name="Daum C."/>
            <person name="Ezra D."/>
            <person name="Gonzalez J."/>
            <person name="Henrissat B."/>
            <person name="Kuo A."/>
            <person name="Liang C."/>
            <person name="Lipzen A."/>
            <person name="Lutzoni F."/>
            <person name="Magnuson J."/>
            <person name="Mondo S."/>
            <person name="Nolan M."/>
            <person name="Ohm R."/>
            <person name="Pangilinan J."/>
            <person name="Park H.-J."/>
            <person name="Ramirez L."/>
            <person name="Alfaro M."/>
            <person name="Sun H."/>
            <person name="Tritt A."/>
            <person name="Yoshinaga Y."/>
            <person name="Zwiers L.-H."/>
            <person name="Turgeon B."/>
            <person name="Goodwin S."/>
            <person name="Spatafora J."/>
            <person name="Crous P."/>
            <person name="Grigoriev I."/>
        </authorList>
    </citation>
    <scope>NUCLEOTIDE SEQUENCE</scope>
    <source>
        <strain evidence="1">CBS 110217</strain>
    </source>
</reference>
<proteinExistence type="predicted"/>
<protein>
    <submittedName>
        <fullName evidence="1">Uncharacterized protein</fullName>
    </submittedName>
</protein>
<dbReference type="Proteomes" id="UP000799777">
    <property type="component" value="Unassembled WGS sequence"/>
</dbReference>
<organism evidence="1 2">
    <name type="scientific">Setomelanomma holmii</name>
    <dbReference type="NCBI Taxonomy" id="210430"/>
    <lineage>
        <taxon>Eukaryota</taxon>
        <taxon>Fungi</taxon>
        <taxon>Dikarya</taxon>
        <taxon>Ascomycota</taxon>
        <taxon>Pezizomycotina</taxon>
        <taxon>Dothideomycetes</taxon>
        <taxon>Pleosporomycetidae</taxon>
        <taxon>Pleosporales</taxon>
        <taxon>Pleosporineae</taxon>
        <taxon>Phaeosphaeriaceae</taxon>
        <taxon>Setomelanomma</taxon>
    </lineage>
</organism>
<gene>
    <name evidence="1" type="ORF">EK21DRAFT_118685</name>
</gene>
<dbReference type="AlphaFoldDB" id="A0A9P4GYK8"/>
<sequence length="196" mass="21997">MRDIAVDAEALLSYDPEQLAHYLEGKDTPNGGFDISQLDGWLTLSTNQRNALGRKLFRAANPNKESLDIAKLVERLAQVTENQDGSPARNLTILPGESDDAIEDSVPRQITYADLEKASHAGLIDDGARPACAFEVLEHILSTPTARLEAVLPWLNESTAANTRDEELKTVFSRQFTQWWDFRKWQWANRGPDFSE</sequence>
<comment type="caution">
    <text evidence="1">The sequence shown here is derived from an EMBL/GenBank/DDBJ whole genome shotgun (WGS) entry which is preliminary data.</text>
</comment>
<dbReference type="OrthoDB" id="5419928at2759"/>
<evidence type="ECO:0000313" key="1">
    <source>
        <dbReference type="EMBL" id="KAF2023511.1"/>
    </source>
</evidence>
<evidence type="ECO:0000313" key="2">
    <source>
        <dbReference type="Proteomes" id="UP000799777"/>
    </source>
</evidence>
<name>A0A9P4GYK8_9PLEO</name>
<dbReference type="EMBL" id="ML978343">
    <property type="protein sequence ID" value="KAF2023511.1"/>
    <property type="molecule type" value="Genomic_DNA"/>
</dbReference>